<keyword evidence="3" id="KW-1185">Reference proteome</keyword>
<reference evidence="2" key="1">
    <citation type="submission" date="2015-04" db="UniProtKB">
        <authorList>
            <consortium name="EnsemblPlants"/>
        </authorList>
    </citation>
    <scope>IDENTIFICATION</scope>
</reference>
<sequence length="112" mass="12168">MSGIDARAGRPLPYLRHRREVLLQRLAGPQQLVRGGEGEGQGGGRQGQGTRSACDRVALEVGTEICDPVVVWVEALDRNISVTNLRESLRRLEGSALVIRMLGWIARGLVIG</sequence>
<dbReference type="HOGENOM" id="CLU_2149912_0_0_1"/>
<feature type="region of interest" description="Disordered" evidence="1">
    <location>
        <begin position="28"/>
        <end position="51"/>
    </location>
</feature>
<proteinExistence type="predicted"/>
<dbReference type="Gramene" id="OMERI09G06870.1">
    <property type="protein sequence ID" value="OMERI09G06870.1"/>
    <property type="gene ID" value="OMERI09G06870"/>
</dbReference>
<feature type="compositionally biased region" description="Gly residues" evidence="1">
    <location>
        <begin position="38"/>
        <end position="47"/>
    </location>
</feature>
<evidence type="ECO:0000313" key="3">
    <source>
        <dbReference type="Proteomes" id="UP000008021"/>
    </source>
</evidence>
<name>A0A0E0ERS5_9ORYZ</name>
<dbReference type="Proteomes" id="UP000008021">
    <property type="component" value="Chromosome 9"/>
</dbReference>
<accession>A0A0E0ERS5</accession>
<protein>
    <submittedName>
        <fullName evidence="2">Uncharacterized protein</fullName>
    </submittedName>
</protein>
<organism evidence="2">
    <name type="scientific">Oryza meridionalis</name>
    <dbReference type="NCBI Taxonomy" id="40149"/>
    <lineage>
        <taxon>Eukaryota</taxon>
        <taxon>Viridiplantae</taxon>
        <taxon>Streptophyta</taxon>
        <taxon>Embryophyta</taxon>
        <taxon>Tracheophyta</taxon>
        <taxon>Spermatophyta</taxon>
        <taxon>Magnoliopsida</taxon>
        <taxon>Liliopsida</taxon>
        <taxon>Poales</taxon>
        <taxon>Poaceae</taxon>
        <taxon>BOP clade</taxon>
        <taxon>Oryzoideae</taxon>
        <taxon>Oryzeae</taxon>
        <taxon>Oryzinae</taxon>
        <taxon>Oryza</taxon>
    </lineage>
</organism>
<dbReference type="EnsemblPlants" id="OMERI09G06870.1">
    <property type="protein sequence ID" value="OMERI09G06870.1"/>
    <property type="gene ID" value="OMERI09G06870"/>
</dbReference>
<dbReference type="AlphaFoldDB" id="A0A0E0ERS5"/>
<reference evidence="2" key="2">
    <citation type="submission" date="2018-05" db="EMBL/GenBank/DDBJ databases">
        <title>OmerRS3 (Oryza meridionalis Reference Sequence Version 3).</title>
        <authorList>
            <person name="Zhang J."/>
            <person name="Kudrna D."/>
            <person name="Lee S."/>
            <person name="Talag J."/>
            <person name="Welchert J."/>
            <person name="Wing R.A."/>
        </authorList>
    </citation>
    <scope>NUCLEOTIDE SEQUENCE [LARGE SCALE GENOMIC DNA]</scope>
    <source>
        <strain evidence="2">cv. OR44</strain>
    </source>
</reference>
<evidence type="ECO:0000256" key="1">
    <source>
        <dbReference type="SAM" id="MobiDB-lite"/>
    </source>
</evidence>
<evidence type="ECO:0000313" key="2">
    <source>
        <dbReference type="EnsemblPlants" id="OMERI09G06870.1"/>
    </source>
</evidence>